<dbReference type="KEGG" id="pmrn:116948822"/>
<evidence type="ECO:0000259" key="1">
    <source>
        <dbReference type="PROSITE" id="PS50022"/>
    </source>
</evidence>
<dbReference type="GO" id="GO:0005929">
    <property type="term" value="C:cilium"/>
    <property type="evidence" value="ECO:0007669"/>
    <property type="project" value="TreeGrafter"/>
</dbReference>
<dbReference type="CTD" id="51668"/>
<organism evidence="2 3">
    <name type="scientific">Petromyzon marinus</name>
    <name type="common">Sea lamprey</name>
    <dbReference type="NCBI Taxonomy" id="7757"/>
    <lineage>
        <taxon>Eukaryota</taxon>
        <taxon>Metazoa</taxon>
        <taxon>Chordata</taxon>
        <taxon>Craniata</taxon>
        <taxon>Vertebrata</taxon>
        <taxon>Cyclostomata</taxon>
        <taxon>Hyperoartia</taxon>
        <taxon>Petromyzontiformes</taxon>
        <taxon>Petromyzontidae</taxon>
        <taxon>Petromyzon</taxon>
    </lineage>
</organism>
<dbReference type="InterPro" id="IPR033558">
    <property type="entry name" value="IFT25"/>
</dbReference>
<dbReference type="InterPro" id="IPR000421">
    <property type="entry name" value="FA58C"/>
</dbReference>
<dbReference type="GO" id="GO:0005813">
    <property type="term" value="C:centrosome"/>
    <property type="evidence" value="ECO:0007669"/>
    <property type="project" value="TreeGrafter"/>
</dbReference>
<proteinExistence type="predicted"/>
<evidence type="ECO:0000313" key="2">
    <source>
        <dbReference type="Proteomes" id="UP001318040"/>
    </source>
</evidence>
<dbReference type="SUPFAM" id="SSF49785">
    <property type="entry name" value="Galactose-binding domain-like"/>
    <property type="match status" value="1"/>
</dbReference>
<evidence type="ECO:0000313" key="3">
    <source>
        <dbReference type="RefSeq" id="XP_032821835.1"/>
    </source>
</evidence>
<dbReference type="RefSeq" id="XP_032821835.1">
    <property type="nucleotide sequence ID" value="XM_032965944.1"/>
</dbReference>
<feature type="domain" description="F5/8 type C" evidence="1">
    <location>
        <begin position="1"/>
        <end position="135"/>
    </location>
</feature>
<dbReference type="PANTHER" id="PTHR33906:SF1">
    <property type="entry name" value="INTRAFLAGELLAR TRANSPORT PROTEIN 25 HOMOLOG"/>
    <property type="match status" value="1"/>
</dbReference>
<dbReference type="GeneID" id="116948822"/>
<dbReference type="Proteomes" id="UP001318040">
    <property type="component" value="Chromosome 35"/>
</dbReference>
<dbReference type="GO" id="GO:0042073">
    <property type="term" value="P:intraciliary transport"/>
    <property type="evidence" value="ECO:0007669"/>
    <property type="project" value="InterPro"/>
</dbReference>
<protein>
    <submittedName>
        <fullName evidence="3">Intraflagellar transport protein 25 homolog isoform X1</fullName>
    </submittedName>
</protein>
<sequence>MEDVALSSAGARVSLATSSDERYPAESVTDGSSSTFWTSTGTFPQEFIITLADVTSVQSIRIECYNVRKLAVEHSISSEPINFEPLSEIELEHNESNLQTEDINVKIVQAQHLRFIIRSAYDHFTSVHRVSVAGNIQHR</sequence>
<gene>
    <name evidence="3" type="primary">HSPB11</name>
</gene>
<dbReference type="AlphaFoldDB" id="A0AAJ7TRS2"/>
<dbReference type="PANTHER" id="PTHR33906">
    <property type="entry name" value="INTRAFLAGELLAR TRANSPORT PROTEIN 25 HOMOLOG"/>
    <property type="match status" value="1"/>
</dbReference>
<keyword evidence="2" id="KW-1185">Reference proteome</keyword>
<dbReference type="Gene3D" id="2.60.120.260">
    <property type="entry name" value="Galactose-binding domain-like"/>
    <property type="match status" value="1"/>
</dbReference>
<name>A0AAJ7TRS2_PETMA</name>
<dbReference type="Pfam" id="PF00754">
    <property type="entry name" value="F5_F8_type_C"/>
    <property type="match status" value="1"/>
</dbReference>
<dbReference type="InterPro" id="IPR008979">
    <property type="entry name" value="Galactose-bd-like_sf"/>
</dbReference>
<reference evidence="3" key="1">
    <citation type="submission" date="2025-08" db="UniProtKB">
        <authorList>
            <consortium name="RefSeq"/>
        </authorList>
    </citation>
    <scope>IDENTIFICATION</scope>
    <source>
        <tissue evidence="3">Sperm</tissue>
    </source>
</reference>
<accession>A0AAJ7TRS2</accession>
<dbReference type="PROSITE" id="PS50022">
    <property type="entry name" value="FA58C_3"/>
    <property type="match status" value="1"/>
</dbReference>
<dbReference type="GO" id="GO:0030992">
    <property type="term" value="C:intraciliary transport particle B"/>
    <property type="evidence" value="ECO:0007669"/>
    <property type="project" value="InterPro"/>
</dbReference>